<dbReference type="InterPro" id="IPR013149">
    <property type="entry name" value="ADH-like_C"/>
</dbReference>
<dbReference type="Pfam" id="PF08240">
    <property type="entry name" value="ADH_N"/>
    <property type="match status" value="1"/>
</dbReference>
<evidence type="ECO:0000313" key="3">
    <source>
        <dbReference type="Proteomes" id="UP001309705"/>
    </source>
</evidence>
<comment type="caution">
    <text evidence="2">The sequence shown here is derived from an EMBL/GenBank/DDBJ whole genome shotgun (WGS) entry which is preliminary data.</text>
</comment>
<dbReference type="EMBL" id="JAYWTM010000004">
    <property type="protein sequence ID" value="MEC5341954.1"/>
    <property type="molecule type" value="Genomic_DNA"/>
</dbReference>
<dbReference type="NCBIfam" id="TIGR02823">
    <property type="entry name" value="oxido_YhdH"/>
    <property type="match status" value="1"/>
</dbReference>
<dbReference type="SUPFAM" id="SSF51735">
    <property type="entry name" value="NAD(P)-binding Rossmann-fold domains"/>
    <property type="match status" value="1"/>
</dbReference>
<dbReference type="CDD" id="cd08288">
    <property type="entry name" value="MDR_yhdh"/>
    <property type="match status" value="1"/>
</dbReference>
<dbReference type="InterPro" id="IPR020843">
    <property type="entry name" value="ER"/>
</dbReference>
<dbReference type="InterPro" id="IPR013154">
    <property type="entry name" value="ADH-like_N"/>
</dbReference>
<dbReference type="Proteomes" id="UP001309705">
    <property type="component" value="Unassembled WGS sequence"/>
</dbReference>
<organism evidence="2 3">
    <name type="scientific">Brenneria populi</name>
    <dbReference type="NCBI Taxonomy" id="1505588"/>
    <lineage>
        <taxon>Bacteria</taxon>
        <taxon>Pseudomonadati</taxon>
        <taxon>Pseudomonadota</taxon>
        <taxon>Gammaproteobacteria</taxon>
        <taxon>Enterobacterales</taxon>
        <taxon>Pectobacteriaceae</taxon>
        <taxon>Brenneria</taxon>
    </lineage>
</organism>
<dbReference type="InterPro" id="IPR051397">
    <property type="entry name" value="Zn-ADH-like_protein"/>
</dbReference>
<reference evidence="2 3" key="1">
    <citation type="journal article" date="2017" name="Int. J. Syst. Evol. Microbiol.">
        <title>Brenneria populi subsp. brevivirga subsp. nov. isolated from symptomatic bark of Populus x euramericana canker, and description of Brenneria populi subsp. populi subsp. nov.</title>
        <authorList>
            <person name="Zheng M.H."/>
            <person name="Piao C.G."/>
            <person name="Xue H."/>
            <person name="Guo M.W."/>
            <person name="Li Y."/>
        </authorList>
    </citation>
    <scope>NUCLEOTIDE SEQUENCE [LARGE SCALE GENOMIC DNA]</scope>
    <source>
        <strain evidence="2 3">D9-5</strain>
    </source>
</reference>
<gene>
    <name evidence="2" type="ORF">VSX58_04920</name>
</gene>
<accession>A0ABU6JMQ3</accession>
<dbReference type="SUPFAM" id="SSF50129">
    <property type="entry name" value="GroES-like"/>
    <property type="match status" value="1"/>
</dbReference>
<dbReference type="Gene3D" id="3.40.50.720">
    <property type="entry name" value="NAD(P)-binding Rossmann-like Domain"/>
    <property type="match status" value="1"/>
</dbReference>
<dbReference type="InterPro" id="IPR036291">
    <property type="entry name" value="NAD(P)-bd_dom_sf"/>
</dbReference>
<dbReference type="RefSeq" id="WP_327617106.1">
    <property type="nucleotide sequence ID" value="NZ_JAYWTM010000004.1"/>
</dbReference>
<dbReference type="GO" id="GO:0016491">
    <property type="term" value="F:oxidoreductase activity"/>
    <property type="evidence" value="ECO:0007669"/>
    <property type="project" value="UniProtKB-KW"/>
</dbReference>
<dbReference type="SMART" id="SM00829">
    <property type="entry name" value="PKS_ER"/>
    <property type="match status" value="1"/>
</dbReference>
<dbReference type="Pfam" id="PF00107">
    <property type="entry name" value="ADH_zinc_N"/>
    <property type="match status" value="1"/>
</dbReference>
<sequence>MKALVLEQQDGNTLAEVKDITLPSMADGDVLVDVAWSSLNYKDALAIAGKGKIVRQFPMVPGIDFSGRVNRSNDPRFVAGQSVILTGWGVGETHWGGLAQQACVKGDWLVALPEGLDSRKAMIVGTAGFTAMLCVMALEEAGITPQSGKILVTGASGGVGSTAVALLHALGYSVAAVTGREETHDYLRRLGADEILPRADFAQSRPLEKQLWAGAVDTVGDAVLAKALAQTNYGGCVAACGLAGGFNLPTTVMPFILRNVRLQGVDSVSVPTPRRTEVWKRLTEILPQSFYRQAATEIELEEAPGNAADFLRNKIQGRTLVKVGG</sequence>
<dbReference type="EC" id="1.-.-.-" evidence="2"/>
<dbReference type="Gene3D" id="3.90.180.10">
    <property type="entry name" value="Medium-chain alcohol dehydrogenases, catalytic domain"/>
    <property type="match status" value="1"/>
</dbReference>
<keyword evidence="2" id="KW-0560">Oxidoreductase</keyword>
<dbReference type="InterPro" id="IPR011032">
    <property type="entry name" value="GroES-like_sf"/>
</dbReference>
<dbReference type="InterPro" id="IPR014188">
    <property type="entry name" value="Acrylyl-CoA_reductase_AcuI"/>
</dbReference>
<proteinExistence type="predicted"/>
<evidence type="ECO:0000313" key="2">
    <source>
        <dbReference type="EMBL" id="MEC5341954.1"/>
    </source>
</evidence>
<feature type="domain" description="Enoyl reductase (ER)" evidence="1">
    <location>
        <begin position="11"/>
        <end position="321"/>
    </location>
</feature>
<protein>
    <submittedName>
        <fullName evidence="2">MDR family oxidoreductase</fullName>
        <ecNumber evidence="2">1.-.-.-</ecNumber>
    </submittedName>
</protein>
<keyword evidence="3" id="KW-1185">Reference proteome</keyword>
<dbReference type="PANTHER" id="PTHR43677">
    <property type="entry name" value="SHORT-CHAIN DEHYDROGENASE/REDUCTASE"/>
    <property type="match status" value="1"/>
</dbReference>
<dbReference type="PANTHER" id="PTHR43677:SF1">
    <property type="entry name" value="ACRYLYL-COA REDUCTASE ACUI-RELATED"/>
    <property type="match status" value="1"/>
</dbReference>
<name>A0ABU6JMQ3_9GAMM</name>
<evidence type="ECO:0000259" key="1">
    <source>
        <dbReference type="SMART" id="SM00829"/>
    </source>
</evidence>